<dbReference type="PROSITE" id="PS50011">
    <property type="entry name" value="PROTEIN_KINASE_DOM"/>
    <property type="match status" value="1"/>
</dbReference>
<feature type="domain" description="Protein kinase" evidence="22">
    <location>
        <begin position="525"/>
        <end position="808"/>
    </location>
</feature>
<evidence type="ECO:0000256" key="12">
    <source>
        <dbReference type="ARBA" id="ARBA00022989"/>
    </source>
</evidence>
<dbReference type="CDD" id="cd01098">
    <property type="entry name" value="PAN_AP_plant"/>
    <property type="match status" value="1"/>
</dbReference>
<comment type="catalytic activity">
    <reaction evidence="17 19">
        <text>L-threonyl-[protein] + ATP = O-phospho-L-threonyl-[protein] + ADP + H(+)</text>
        <dbReference type="Rhea" id="RHEA:46608"/>
        <dbReference type="Rhea" id="RHEA-COMP:11060"/>
        <dbReference type="Rhea" id="RHEA-COMP:11605"/>
        <dbReference type="ChEBI" id="CHEBI:15378"/>
        <dbReference type="ChEBI" id="CHEBI:30013"/>
        <dbReference type="ChEBI" id="CHEBI:30616"/>
        <dbReference type="ChEBI" id="CHEBI:61977"/>
        <dbReference type="ChEBI" id="CHEBI:456216"/>
        <dbReference type="EC" id="2.7.11.1"/>
    </reaction>
</comment>
<dbReference type="SMART" id="SM00220">
    <property type="entry name" value="S_TKc"/>
    <property type="match status" value="1"/>
</dbReference>
<dbReference type="GO" id="GO:0016020">
    <property type="term" value="C:membrane"/>
    <property type="evidence" value="ECO:0007669"/>
    <property type="project" value="UniProtKB-SubCell"/>
</dbReference>
<dbReference type="InterPro" id="IPR011009">
    <property type="entry name" value="Kinase-like_dom_sf"/>
</dbReference>
<evidence type="ECO:0000256" key="13">
    <source>
        <dbReference type="ARBA" id="ARBA00023136"/>
    </source>
</evidence>
<dbReference type="FunFam" id="2.90.10.30:FF:000003">
    <property type="entry name" value="Os04g0303100 protein"/>
    <property type="match status" value="1"/>
</dbReference>
<dbReference type="GO" id="GO:0004674">
    <property type="term" value="F:protein serine/threonine kinase activity"/>
    <property type="evidence" value="ECO:0007669"/>
    <property type="project" value="UniProtKB-KW"/>
</dbReference>
<dbReference type="Gene3D" id="2.90.10.30">
    <property type="match status" value="1"/>
</dbReference>
<evidence type="ECO:0000256" key="4">
    <source>
        <dbReference type="ARBA" id="ARBA00022553"/>
    </source>
</evidence>
<dbReference type="InterPro" id="IPR000719">
    <property type="entry name" value="Prot_kinase_dom"/>
</dbReference>
<dbReference type="Pfam" id="PF08276">
    <property type="entry name" value="PAN_2"/>
    <property type="match status" value="1"/>
</dbReference>
<dbReference type="SMART" id="SM00108">
    <property type="entry name" value="B_lectin"/>
    <property type="match status" value="1"/>
</dbReference>
<dbReference type="InterPro" id="IPR017441">
    <property type="entry name" value="Protein_kinase_ATP_BS"/>
</dbReference>
<dbReference type="Gene3D" id="1.10.510.10">
    <property type="entry name" value="Transferase(Phosphotransferase) domain 1"/>
    <property type="match status" value="1"/>
</dbReference>
<feature type="domain" description="Bulb-type lectin" evidence="23">
    <location>
        <begin position="54"/>
        <end position="181"/>
    </location>
</feature>
<dbReference type="CDD" id="cd14066">
    <property type="entry name" value="STKc_IRAK"/>
    <property type="match status" value="1"/>
</dbReference>
<dbReference type="PIRSF" id="PIRSF000641">
    <property type="entry name" value="SRK"/>
    <property type="match status" value="1"/>
</dbReference>
<evidence type="ECO:0000256" key="10">
    <source>
        <dbReference type="ARBA" id="ARBA00022777"/>
    </source>
</evidence>
<comment type="catalytic activity">
    <reaction evidence="18 19">
        <text>L-seryl-[protein] + ATP = O-phospho-L-seryl-[protein] + ADP + H(+)</text>
        <dbReference type="Rhea" id="RHEA:17989"/>
        <dbReference type="Rhea" id="RHEA-COMP:9863"/>
        <dbReference type="Rhea" id="RHEA-COMP:11604"/>
        <dbReference type="ChEBI" id="CHEBI:15378"/>
        <dbReference type="ChEBI" id="CHEBI:29999"/>
        <dbReference type="ChEBI" id="CHEBI:30616"/>
        <dbReference type="ChEBI" id="CHEBI:83421"/>
        <dbReference type="ChEBI" id="CHEBI:456216"/>
        <dbReference type="EC" id="2.7.11.1"/>
    </reaction>
</comment>
<dbReference type="Pfam" id="PF00069">
    <property type="entry name" value="Pkinase"/>
    <property type="match status" value="1"/>
</dbReference>
<dbReference type="SUPFAM" id="SSF56112">
    <property type="entry name" value="Protein kinase-like (PK-like)"/>
    <property type="match status" value="1"/>
</dbReference>
<gene>
    <name evidence="25" type="ORF">FSB_LOCUS12790</name>
</gene>
<keyword evidence="6 21" id="KW-0812">Transmembrane</keyword>
<keyword evidence="13 21" id="KW-0472">Membrane</keyword>
<keyword evidence="10 19" id="KW-0418">Kinase</keyword>
<dbReference type="InterPro" id="IPR051343">
    <property type="entry name" value="G-type_lectin_kinases/EP1-like"/>
</dbReference>
<dbReference type="PROSITE" id="PS00107">
    <property type="entry name" value="PROTEIN_KINASE_ATP"/>
    <property type="match status" value="1"/>
</dbReference>
<keyword evidence="14" id="KW-1015">Disulfide bond</keyword>
<dbReference type="FunFam" id="3.30.200.20:FF:000178">
    <property type="entry name" value="serine/threonine-protein kinase PBS1-like"/>
    <property type="match status" value="1"/>
</dbReference>
<accession>A0A2N9FCQ2</accession>
<evidence type="ECO:0000256" key="21">
    <source>
        <dbReference type="SAM" id="Phobius"/>
    </source>
</evidence>
<evidence type="ECO:0000256" key="6">
    <source>
        <dbReference type="ARBA" id="ARBA00022692"/>
    </source>
</evidence>
<evidence type="ECO:0000256" key="11">
    <source>
        <dbReference type="ARBA" id="ARBA00022840"/>
    </source>
</evidence>
<keyword evidence="7" id="KW-0732">Signal</keyword>
<dbReference type="SUPFAM" id="SSF51110">
    <property type="entry name" value="alpha-D-mannose-specific plant lectins"/>
    <property type="match status" value="1"/>
</dbReference>
<keyword evidence="4" id="KW-0597">Phosphoprotein</keyword>
<dbReference type="AlphaFoldDB" id="A0A2N9FCQ2"/>
<protein>
    <recommendedName>
        <fullName evidence="19">Receptor-like serine/threonine-protein kinase</fullName>
        <ecNumber evidence="19">2.7.11.1</ecNumber>
    </recommendedName>
</protein>
<dbReference type="PROSITE" id="PS00108">
    <property type="entry name" value="PROTEIN_KINASE_ST"/>
    <property type="match status" value="1"/>
</dbReference>
<evidence type="ECO:0000256" key="5">
    <source>
        <dbReference type="ARBA" id="ARBA00022679"/>
    </source>
</evidence>
<proteinExistence type="inferred from homology"/>
<evidence type="ECO:0000256" key="18">
    <source>
        <dbReference type="ARBA" id="ARBA00048679"/>
    </source>
</evidence>
<evidence type="ECO:0000256" key="1">
    <source>
        <dbReference type="ARBA" id="ARBA00004479"/>
    </source>
</evidence>
<dbReference type="Gene3D" id="3.30.200.20">
    <property type="entry name" value="Phosphorylase Kinase, domain 1"/>
    <property type="match status" value="1"/>
</dbReference>
<keyword evidence="16" id="KW-0325">Glycoprotein</keyword>
<dbReference type="InterPro" id="IPR024171">
    <property type="entry name" value="SRK-like_kinase"/>
</dbReference>
<name>A0A2N9FCQ2_FAGSY</name>
<dbReference type="PROSITE" id="PS50927">
    <property type="entry name" value="BULB_LECTIN"/>
    <property type="match status" value="1"/>
</dbReference>
<dbReference type="Pfam" id="PF01453">
    <property type="entry name" value="B_lectin"/>
    <property type="match status" value="1"/>
</dbReference>
<sequence>MGISCFWCGVLLYLPLFLTPLPILVTALPGGYLPVNSSVSWTNSLTAPNSVKFDDGSFMRIILSRGSPDLYNEYACGCGFFYNQTYNSSLFAIFSLYYEEGNISKSKGPEVVWSAKPKNPISVNAALQLTSERGLVLQDADGTMAWSTNISNKSVAGVNLTNMCNLMLLDEKNVTVWQSFDHPTDTLIVGQKLVVRQNLTSEGGLFSLSLTSQGLSAYINSNPPQRYYSDYFPNNLSYVQFQNGSLDCFRVDDPSDSPSAGYFIPLFSSTILSNRYMRFGPDGHLRVYDPFWDEVDDFLTRGSIGSCDYPTVCGNYSICTNSQCNCPVAKNGINYFQQIKDRQPDRGCSLVTPLSCEASQNHVLLELENITYFPFREYPPTFNPDHRHINLESCKQACLKDCSCKAAFYNSSNHVGNCYLQSQIYSLIADDKKDTTELKVYIKVQNVPSAAPPLQLTHDEKKKHPFEIILGSSITSFFVLFLLIGIFVFLFWKKENVDEGEEYYLDHVPGMPTRYSYDDLQAMTENFNKELGAGGFGTVFKGTLIDGTKVAVKHLDGLSQIKKSFLAEVETIGSIHHFNLVRLIGFCAEKSHRLLVYEYMSNGSLDRWVFHKNPEILLDWQHRKKIILDIARGLTYLHEDCRQKIVHLDIKPQNILLDENFNAKVSDFGLSKLVDRDQSQVVTNMRGTPGYMAPEWVSLVITEKVDVYSFGVVLLEILCGRRNFDHSQSEEAMHLLHLFKKKIEEDRLLDLVDNYNEDMQLHGAEVVNMMRVAARCLQIDYTKRPSMSMVVKVLEDVENVESDLDYFFWNPPLPNMGYGVDNQEVYVASATSLLPSILSGPR</sequence>
<dbReference type="EC" id="2.7.11.1" evidence="19"/>
<evidence type="ECO:0000256" key="15">
    <source>
        <dbReference type="ARBA" id="ARBA00023170"/>
    </source>
</evidence>
<reference evidence="25" key="1">
    <citation type="submission" date="2018-02" db="EMBL/GenBank/DDBJ databases">
        <authorList>
            <person name="Cohen D.B."/>
            <person name="Kent A.D."/>
        </authorList>
    </citation>
    <scope>NUCLEOTIDE SEQUENCE</scope>
</reference>
<dbReference type="InterPro" id="IPR001480">
    <property type="entry name" value="Bulb-type_lectin_dom"/>
</dbReference>
<dbReference type="FunFam" id="1.10.510.10:FF:000248">
    <property type="entry name" value="S-receptor-like kinase 5"/>
    <property type="match status" value="1"/>
</dbReference>
<dbReference type="PROSITE" id="PS50948">
    <property type="entry name" value="PAN"/>
    <property type="match status" value="1"/>
</dbReference>
<dbReference type="InterPro" id="IPR008271">
    <property type="entry name" value="Ser/Thr_kinase_AS"/>
</dbReference>
<feature type="domain" description="Apple" evidence="24">
    <location>
        <begin position="356"/>
        <end position="440"/>
    </location>
</feature>
<comment type="subcellular location">
    <subcellularLocation>
        <location evidence="1">Membrane</location>
        <topology evidence="1">Single-pass type I membrane protein</topology>
    </subcellularLocation>
</comment>
<feature type="binding site" evidence="20">
    <location>
        <position position="553"/>
    </location>
    <ligand>
        <name>ATP</name>
        <dbReference type="ChEBI" id="CHEBI:30616"/>
    </ligand>
</feature>
<keyword evidence="5 19" id="KW-0808">Transferase</keyword>
<comment type="similarity">
    <text evidence="19">Belongs to the protein kinase superfamily. Ser/Thr protein kinase family.</text>
</comment>
<evidence type="ECO:0000256" key="9">
    <source>
        <dbReference type="ARBA" id="ARBA00022741"/>
    </source>
</evidence>
<evidence type="ECO:0000256" key="3">
    <source>
        <dbReference type="ARBA" id="ARBA00022536"/>
    </source>
</evidence>
<dbReference type="EMBL" id="OIVN01000741">
    <property type="protein sequence ID" value="SPC84908.1"/>
    <property type="molecule type" value="Genomic_DNA"/>
</dbReference>
<dbReference type="GO" id="GO:0106310">
    <property type="term" value="F:protein serine kinase activity"/>
    <property type="evidence" value="ECO:0007669"/>
    <property type="project" value="RHEA"/>
</dbReference>
<dbReference type="GO" id="GO:0030246">
    <property type="term" value="F:carbohydrate binding"/>
    <property type="evidence" value="ECO:0007669"/>
    <property type="project" value="UniProtKB-KW"/>
</dbReference>
<evidence type="ECO:0000259" key="24">
    <source>
        <dbReference type="PROSITE" id="PS50948"/>
    </source>
</evidence>
<dbReference type="InterPro" id="IPR003609">
    <property type="entry name" value="Pan_app"/>
</dbReference>
<evidence type="ECO:0000313" key="25">
    <source>
        <dbReference type="EMBL" id="SPC84908.1"/>
    </source>
</evidence>
<evidence type="ECO:0000256" key="8">
    <source>
        <dbReference type="ARBA" id="ARBA00022734"/>
    </source>
</evidence>
<dbReference type="PANTHER" id="PTHR47976:SF30">
    <property type="entry name" value="RECEPTOR-LIKE SERINE_THREONINE-PROTEIN KINASE"/>
    <property type="match status" value="1"/>
</dbReference>
<evidence type="ECO:0000259" key="22">
    <source>
        <dbReference type="PROSITE" id="PS50011"/>
    </source>
</evidence>
<dbReference type="PANTHER" id="PTHR47976">
    <property type="entry name" value="G-TYPE LECTIN S-RECEPTOR-LIKE SERINE/THREONINE-PROTEIN KINASE SD2-5"/>
    <property type="match status" value="1"/>
</dbReference>
<organism evidence="25">
    <name type="scientific">Fagus sylvatica</name>
    <name type="common">Beechnut</name>
    <dbReference type="NCBI Taxonomy" id="28930"/>
    <lineage>
        <taxon>Eukaryota</taxon>
        <taxon>Viridiplantae</taxon>
        <taxon>Streptophyta</taxon>
        <taxon>Embryophyta</taxon>
        <taxon>Tracheophyta</taxon>
        <taxon>Spermatophyta</taxon>
        <taxon>Magnoliopsida</taxon>
        <taxon>eudicotyledons</taxon>
        <taxon>Gunneridae</taxon>
        <taxon>Pentapetalae</taxon>
        <taxon>rosids</taxon>
        <taxon>fabids</taxon>
        <taxon>Fagales</taxon>
        <taxon>Fagaceae</taxon>
        <taxon>Fagus</taxon>
    </lineage>
</organism>
<keyword evidence="8" id="KW-0430">Lectin</keyword>
<dbReference type="InterPro" id="IPR036426">
    <property type="entry name" value="Bulb-type_lectin_dom_sf"/>
</dbReference>
<evidence type="ECO:0000256" key="14">
    <source>
        <dbReference type="ARBA" id="ARBA00023157"/>
    </source>
</evidence>
<keyword evidence="11 19" id="KW-0067">ATP-binding</keyword>
<keyword evidence="12 21" id="KW-1133">Transmembrane helix</keyword>
<evidence type="ECO:0000256" key="19">
    <source>
        <dbReference type="PIRNR" id="PIRNR000641"/>
    </source>
</evidence>
<keyword evidence="9 19" id="KW-0547">Nucleotide-binding</keyword>
<evidence type="ECO:0000256" key="17">
    <source>
        <dbReference type="ARBA" id="ARBA00047899"/>
    </source>
</evidence>
<evidence type="ECO:0000259" key="23">
    <source>
        <dbReference type="PROSITE" id="PS50927"/>
    </source>
</evidence>
<keyword evidence="15" id="KW-0675">Receptor</keyword>
<evidence type="ECO:0000256" key="7">
    <source>
        <dbReference type="ARBA" id="ARBA00022729"/>
    </source>
</evidence>
<evidence type="ECO:0000256" key="20">
    <source>
        <dbReference type="PROSITE-ProRule" id="PRU10141"/>
    </source>
</evidence>
<feature type="transmembrane region" description="Helical" evidence="21">
    <location>
        <begin position="468"/>
        <end position="492"/>
    </location>
</feature>
<keyword evidence="3" id="KW-0245">EGF-like domain</keyword>
<evidence type="ECO:0000256" key="16">
    <source>
        <dbReference type="ARBA" id="ARBA00023180"/>
    </source>
</evidence>
<keyword evidence="2 19" id="KW-0723">Serine/threonine-protein kinase</keyword>
<evidence type="ECO:0000256" key="2">
    <source>
        <dbReference type="ARBA" id="ARBA00022527"/>
    </source>
</evidence>
<dbReference type="GO" id="GO:0005524">
    <property type="term" value="F:ATP binding"/>
    <property type="evidence" value="ECO:0007669"/>
    <property type="project" value="UniProtKB-UniRule"/>
</dbReference>